<evidence type="ECO:0000256" key="7">
    <source>
        <dbReference type="ARBA" id="ARBA00023224"/>
    </source>
</evidence>
<keyword evidence="10" id="KW-0175">Coiled coil</keyword>
<dbReference type="Pfam" id="PF00672">
    <property type="entry name" value="HAMP"/>
    <property type="match status" value="1"/>
</dbReference>
<protein>
    <submittedName>
        <fullName evidence="14">Methyl-accepting chemotaxis protein</fullName>
    </submittedName>
</protein>
<evidence type="ECO:0000256" key="9">
    <source>
        <dbReference type="PROSITE-ProRule" id="PRU00284"/>
    </source>
</evidence>
<keyword evidence="5 11" id="KW-1133">Transmembrane helix</keyword>
<feature type="domain" description="Methyl-accepting transducer" evidence="12">
    <location>
        <begin position="366"/>
        <end position="602"/>
    </location>
</feature>
<evidence type="ECO:0000256" key="2">
    <source>
        <dbReference type="ARBA" id="ARBA00022475"/>
    </source>
</evidence>
<dbReference type="PRINTS" id="PR00260">
    <property type="entry name" value="CHEMTRNSDUCR"/>
</dbReference>
<dbReference type="RefSeq" id="WP_347435403.1">
    <property type="nucleotide sequence ID" value="NZ_CP089291.1"/>
</dbReference>
<evidence type="ECO:0000256" key="6">
    <source>
        <dbReference type="ARBA" id="ARBA00023136"/>
    </source>
</evidence>
<organism evidence="14 15">
    <name type="scientific">Fodinisporobacter ferrooxydans</name>
    <dbReference type="NCBI Taxonomy" id="2901836"/>
    <lineage>
        <taxon>Bacteria</taxon>
        <taxon>Bacillati</taxon>
        <taxon>Bacillota</taxon>
        <taxon>Bacilli</taxon>
        <taxon>Bacillales</taxon>
        <taxon>Alicyclobacillaceae</taxon>
        <taxon>Fodinisporobacter</taxon>
    </lineage>
</organism>
<name>A0ABY4CEJ6_9BACL</name>
<comment type="similarity">
    <text evidence="8">Belongs to the methyl-accepting chemotaxis (MCP) protein family.</text>
</comment>
<feature type="domain" description="HAMP" evidence="13">
    <location>
        <begin position="295"/>
        <end position="347"/>
    </location>
</feature>
<dbReference type="InterPro" id="IPR003660">
    <property type="entry name" value="HAMP_dom"/>
</dbReference>
<gene>
    <name evidence="14" type="ORF">LSG31_12275</name>
</gene>
<dbReference type="Gene3D" id="6.10.340.10">
    <property type="match status" value="1"/>
</dbReference>
<evidence type="ECO:0000256" key="10">
    <source>
        <dbReference type="SAM" id="Coils"/>
    </source>
</evidence>
<comment type="subcellular location">
    <subcellularLocation>
        <location evidence="1">Cell membrane</location>
        <topology evidence="1">Multi-pass membrane protein</topology>
    </subcellularLocation>
</comment>
<evidence type="ECO:0000256" key="4">
    <source>
        <dbReference type="ARBA" id="ARBA00022692"/>
    </source>
</evidence>
<evidence type="ECO:0000256" key="3">
    <source>
        <dbReference type="ARBA" id="ARBA00022500"/>
    </source>
</evidence>
<dbReference type="Pfam" id="PF02743">
    <property type="entry name" value="dCache_1"/>
    <property type="match status" value="1"/>
</dbReference>
<dbReference type="CDD" id="cd11386">
    <property type="entry name" value="MCP_signal"/>
    <property type="match status" value="1"/>
</dbReference>
<reference evidence="14" key="1">
    <citation type="submission" date="2021-12" db="EMBL/GenBank/DDBJ databases">
        <title>Alicyclobacillaceae gen. nov., sp. nov., isolated from chalcocite enrichment system.</title>
        <authorList>
            <person name="Jiang Z."/>
        </authorList>
    </citation>
    <scope>NUCLEOTIDE SEQUENCE</scope>
    <source>
        <strain evidence="14">MYW30-H2</strain>
    </source>
</reference>
<dbReference type="PANTHER" id="PTHR32089">
    <property type="entry name" value="METHYL-ACCEPTING CHEMOTAXIS PROTEIN MCPB"/>
    <property type="match status" value="1"/>
</dbReference>
<evidence type="ECO:0000256" key="11">
    <source>
        <dbReference type="SAM" id="Phobius"/>
    </source>
</evidence>
<dbReference type="Proteomes" id="UP000830167">
    <property type="component" value="Chromosome"/>
</dbReference>
<keyword evidence="7 9" id="KW-0807">Transducer</keyword>
<dbReference type="Pfam" id="PF00015">
    <property type="entry name" value="MCPsignal"/>
    <property type="match status" value="1"/>
</dbReference>
<dbReference type="PANTHER" id="PTHR32089:SF112">
    <property type="entry name" value="LYSOZYME-LIKE PROTEIN-RELATED"/>
    <property type="match status" value="1"/>
</dbReference>
<evidence type="ECO:0000259" key="12">
    <source>
        <dbReference type="PROSITE" id="PS50111"/>
    </source>
</evidence>
<dbReference type="SMART" id="SM00304">
    <property type="entry name" value="HAMP"/>
    <property type="match status" value="1"/>
</dbReference>
<sequence>MRKKLIVLLAFFSILPILFISIYSFSVNNRQIQTDANQISMDNVKAVQSEIDAWINQDFDLLHVLAQNPDIYNYPKDHNNSKNIKTLLVSIAKVHSELEVIAYENLDGKQLFRSDLNKFVNLKDRAYFQQVLKTGKPAVSDIIHAKATGHAAIVLAQPVFDSNNKINGIVTATLDLSSLNQFVKQFSKNQNIAYIVGRDGKILAHPDSSMSGKDLSKTSYIQQALKGTSGTDVIVDNGIKMMIAFTSDPLTGWIICNEKPYSVVMAQNTALERNSFLVVIVTLLLAIGLGYYFSNRITKPIRKLVEILKEVADGNLTLQVAIHNRDEIGQLAQSFNQMTHNLRELIQQVRISAEQVAASSEELLASSEQSTQASEQIASSIQEVALGSGQQASDMEKAAQTVNEMASGVQQIAVSSQTVSTSSIQASEASKKGNEAIRKSLDQMNHIHVTVKDVAKSIKELGDHAQNIGKIVEAITGIASQTNLLALNAAIEAARAGEHGRGFAVVADEVRKLAEESSKSAKQIADYIATIQEGIHQAVQSMEVGTKEVDQGIEVVDLAKQSFEKIEQSIEEVSQQIKETSAATEQLSASTEEIVRVMDQIAGIAESSVGTTQNVSAATEEQLASMEEISASASSLAKMAEGLQELISKFKV</sequence>
<dbReference type="PROSITE" id="PS50885">
    <property type="entry name" value="HAMP"/>
    <property type="match status" value="1"/>
</dbReference>
<dbReference type="InterPro" id="IPR033479">
    <property type="entry name" value="dCache_1"/>
</dbReference>
<accession>A0ABY4CEJ6</accession>
<dbReference type="InterPro" id="IPR029151">
    <property type="entry name" value="Sensor-like_sf"/>
</dbReference>
<dbReference type="Gene3D" id="1.10.287.950">
    <property type="entry name" value="Methyl-accepting chemotaxis protein"/>
    <property type="match status" value="1"/>
</dbReference>
<dbReference type="SUPFAM" id="SSF103190">
    <property type="entry name" value="Sensory domain-like"/>
    <property type="match status" value="2"/>
</dbReference>
<dbReference type="InterPro" id="IPR004090">
    <property type="entry name" value="Chemotax_Me-accpt_rcpt"/>
</dbReference>
<keyword evidence="15" id="KW-1185">Reference proteome</keyword>
<evidence type="ECO:0000313" key="15">
    <source>
        <dbReference type="Proteomes" id="UP000830167"/>
    </source>
</evidence>
<dbReference type="Gene3D" id="3.30.450.20">
    <property type="entry name" value="PAS domain"/>
    <property type="match status" value="1"/>
</dbReference>
<dbReference type="EMBL" id="CP089291">
    <property type="protein sequence ID" value="UOF88724.1"/>
    <property type="molecule type" value="Genomic_DNA"/>
</dbReference>
<dbReference type="CDD" id="cd12914">
    <property type="entry name" value="PDC1_DGC_like"/>
    <property type="match status" value="1"/>
</dbReference>
<feature type="coiled-coil region" evidence="10">
    <location>
        <begin position="556"/>
        <end position="583"/>
    </location>
</feature>
<evidence type="ECO:0000313" key="14">
    <source>
        <dbReference type="EMBL" id="UOF88724.1"/>
    </source>
</evidence>
<evidence type="ECO:0000256" key="8">
    <source>
        <dbReference type="ARBA" id="ARBA00029447"/>
    </source>
</evidence>
<feature type="transmembrane region" description="Helical" evidence="11">
    <location>
        <begin position="275"/>
        <end position="293"/>
    </location>
</feature>
<keyword evidence="6 11" id="KW-0472">Membrane</keyword>
<dbReference type="CDD" id="cd06225">
    <property type="entry name" value="HAMP"/>
    <property type="match status" value="1"/>
</dbReference>
<dbReference type="SUPFAM" id="SSF58104">
    <property type="entry name" value="Methyl-accepting chemotaxis protein (MCP) signaling domain"/>
    <property type="match status" value="1"/>
</dbReference>
<dbReference type="SMART" id="SM00283">
    <property type="entry name" value="MA"/>
    <property type="match status" value="1"/>
</dbReference>
<dbReference type="InterPro" id="IPR004089">
    <property type="entry name" value="MCPsignal_dom"/>
</dbReference>
<evidence type="ECO:0000256" key="1">
    <source>
        <dbReference type="ARBA" id="ARBA00004651"/>
    </source>
</evidence>
<evidence type="ECO:0000259" key="13">
    <source>
        <dbReference type="PROSITE" id="PS50885"/>
    </source>
</evidence>
<proteinExistence type="inferred from homology"/>
<keyword evidence="2" id="KW-1003">Cell membrane</keyword>
<dbReference type="CDD" id="cd12912">
    <property type="entry name" value="PDC2_MCP_like"/>
    <property type="match status" value="1"/>
</dbReference>
<dbReference type="PROSITE" id="PS50111">
    <property type="entry name" value="CHEMOTAXIS_TRANSDUC_2"/>
    <property type="match status" value="1"/>
</dbReference>
<evidence type="ECO:0000256" key="5">
    <source>
        <dbReference type="ARBA" id="ARBA00022989"/>
    </source>
</evidence>
<keyword evidence="3" id="KW-0145">Chemotaxis</keyword>
<keyword evidence="4 11" id="KW-0812">Transmembrane</keyword>